<dbReference type="OrthoDB" id="10261027at2759"/>
<evidence type="ECO:0000259" key="1">
    <source>
        <dbReference type="PROSITE" id="PS50011"/>
    </source>
</evidence>
<dbReference type="PANTHER" id="PTHR23257">
    <property type="entry name" value="SERINE-THREONINE PROTEIN KINASE"/>
    <property type="match status" value="1"/>
</dbReference>
<dbReference type="Proteomes" id="UP000266673">
    <property type="component" value="Unassembled WGS sequence"/>
</dbReference>
<sequence length="293" mass="33668">MYYEIGSRNPTFLQCYGISKNKVTDEYVLVIQYAPMGSLRQNLFTIAQMSWEMKLELLTYISFDLQLIHSYNIIHRDLHSGNIFQNNIYNAYIGDLGFAKLANKILKTESGGVYGALPYIAPEVLNGKSFTKASDVYSLGIIMWEISSGKIAFSDYEHDNLSLTIEICEGLRPKIIKGITPCYRNLLERCWNSNPKKRPSALEVYETIMSWKNDTNILSKFKKSDKEIEIKNYNFDANNDGIGIYSSKFISFVNKQLITDQQQSNKYMINRVKSVNSDNIMIEDIEKVLKSIE</sequence>
<keyword evidence="2" id="KW-0418">Kinase</keyword>
<dbReference type="InterPro" id="IPR050167">
    <property type="entry name" value="Ser_Thr_protein_kinase"/>
</dbReference>
<reference evidence="2 3" key="1">
    <citation type="submission" date="2018-06" db="EMBL/GenBank/DDBJ databases">
        <title>Comparative genomics reveals the genomic features of Rhizophagus irregularis, R. cerebriforme, R. diaphanum and Gigaspora rosea, and their symbiotic lifestyle signature.</title>
        <authorList>
            <person name="Morin E."/>
            <person name="San Clemente H."/>
            <person name="Chen E.C.H."/>
            <person name="De La Providencia I."/>
            <person name="Hainaut M."/>
            <person name="Kuo A."/>
            <person name="Kohler A."/>
            <person name="Murat C."/>
            <person name="Tang N."/>
            <person name="Roy S."/>
            <person name="Loubradou J."/>
            <person name="Henrissat B."/>
            <person name="Grigoriev I.V."/>
            <person name="Corradi N."/>
            <person name="Roux C."/>
            <person name="Martin F.M."/>
        </authorList>
    </citation>
    <scope>NUCLEOTIDE SEQUENCE [LARGE SCALE GENOMIC DNA]</scope>
    <source>
        <strain evidence="2 3">DAOM 194757</strain>
    </source>
</reference>
<dbReference type="PROSITE" id="PS50011">
    <property type="entry name" value="PROTEIN_KINASE_DOM"/>
    <property type="match status" value="1"/>
</dbReference>
<dbReference type="GO" id="GO:0007165">
    <property type="term" value="P:signal transduction"/>
    <property type="evidence" value="ECO:0007669"/>
    <property type="project" value="TreeGrafter"/>
</dbReference>
<gene>
    <name evidence="2" type="ORF">C2G38_2234713</name>
</gene>
<proteinExistence type="predicted"/>
<evidence type="ECO:0000313" key="3">
    <source>
        <dbReference type="Proteomes" id="UP000266673"/>
    </source>
</evidence>
<dbReference type="STRING" id="44941.A0A397TUF9"/>
<dbReference type="EMBL" id="QKWP01004488">
    <property type="protein sequence ID" value="RIB00327.1"/>
    <property type="molecule type" value="Genomic_DNA"/>
</dbReference>
<keyword evidence="2" id="KW-0808">Transferase</keyword>
<organism evidence="2 3">
    <name type="scientific">Gigaspora rosea</name>
    <dbReference type="NCBI Taxonomy" id="44941"/>
    <lineage>
        <taxon>Eukaryota</taxon>
        <taxon>Fungi</taxon>
        <taxon>Fungi incertae sedis</taxon>
        <taxon>Mucoromycota</taxon>
        <taxon>Glomeromycotina</taxon>
        <taxon>Glomeromycetes</taxon>
        <taxon>Diversisporales</taxon>
        <taxon>Gigasporaceae</taxon>
        <taxon>Gigaspora</taxon>
    </lineage>
</organism>
<feature type="domain" description="Protein kinase" evidence="1">
    <location>
        <begin position="1"/>
        <end position="212"/>
    </location>
</feature>
<dbReference type="GO" id="GO:0005524">
    <property type="term" value="F:ATP binding"/>
    <property type="evidence" value="ECO:0007669"/>
    <property type="project" value="InterPro"/>
</dbReference>
<dbReference type="GO" id="GO:0004672">
    <property type="term" value="F:protein kinase activity"/>
    <property type="evidence" value="ECO:0007669"/>
    <property type="project" value="InterPro"/>
</dbReference>
<evidence type="ECO:0000313" key="2">
    <source>
        <dbReference type="EMBL" id="RIB00327.1"/>
    </source>
</evidence>
<comment type="caution">
    <text evidence="2">The sequence shown here is derived from an EMBL/GenBank/DDBJ whole genome shotgun (WGS) entry which is preliminary data.</text>
</comment>
<protein>
    <submittedName>
        <fullName evidence="2">Kinase-like domain-containing protein</fullName>
    </submittedName>
</protein>
<keyword evidence="3" id="KW-1185">Reference proteome</keyword>
<dbReference type="InterPro" id="IPR000719">
    <property type="entry name" value="Prot_kinase_dom"/>
</dbReference>
<dbReference type="Pfam" id="PF07714">
    <property type="entry name" value="PK_Tyr_Ser-Thr"/>
    <property type="match status" value="1"/>
</dbReference>
<dbReference type="Gene3D" id="1.10.510.10">
    <property type="entry name" value="Transferase(Phosphotransferase) domain 1"/>
    <property type="match status" value="1"/>
</dbReference>
<dbReference type="InterPro" id="IPR011009">
    <property type="entry name" value="Kinase-like_dom_sf"/>
</dbReference>
<dbReference type="SUPFAM" id="SSF56112">
    <property type="entry name" value="Protein kinase-like (PK-like)"/>
    <property type="match status" value="1"/>
</dbReference>
<dbReference type="GO" id="GO:0005737">
    <property type="term" value="C:cytoplasm"/>
    <property type="evidence" value="ECO:0007669"/>
    <property type="project" value="TreeGrafter"/>
</dbReference>
<dbReference type="AlphaFoldDB" id="A0A397TUF9"/>
<name>A0A397TUF9_9GLOM</name>
<accession>A0A397TUF9</accession>
<dbReference type="InterPro" id="IPR001245">
    <property type="entry name" value="Ser-Thr/Tyr_kinase_cat_dom"/>
</dbReference>